<evidence type="ECO:0000259" key="6">
    <source>
        <dbReference type="PROSITE" id="PS50109"/>
    </source>
</evidence>
<keyword evidence="4" id="KW-0902">Two-component regulatory system</keyword>
<evidence type="ECO:0000256" key="1">
    <source>
        <dbReference type="ARBA" id="ARBA00000085"/>
    </source>
</evidence>
<keyword evidence="8" id="KW-1185">Reference proteome</keyword>
<dbReference type="InterPro" id="IPR005467">
    <property type="entry name" value="His_kinase_dom"/>
</dbReference>
<feature type="transmembrane region" description="Helical" evidence="5">
    <location>
        <begin position="27"/>
        <end position="52"/>
    </location>
</feature>
<dbReference type="Pfam" id="PF25487">
    <property type="entry name" value="ETR1_N"/>
    <property type="match status" value="1"/>
</dbReference>
<dbReference type="InterPro" id="IPR003661">
    <property type="entry name" value="HisK_dim/P_dom"/>
</dbReference>
<dbReference type="PROSITE" id="PS50109">
    <property type="entry name" value="HIS_KIN"/>
    <property type="match status" value="1"/>
</dbReference>
<organism evidence="7 8">
    <name type="scientific">Parasedimentitalea denitrificans</name>
    <dbReference type="NCBI Taxonomy" id="2211118"/>
    <lineage>
        <taxon>Bacteria</taxon>
        <taxon>Pseudomonadati</taxon>
        <taxon>Pseudomonadota</taxon>
        <taxon>Alphaproteobacteria</taxon>
        <taxon>Rhodobacterales</taxon>
        <taxon>Paracoccaceae</taxon>
        <taxon>Parasedimentitalea</taxon>
    </lineage>
</organism>
<dbReference type="PANTHER" id="PTHR45339:SF1">
    <property type="entry name" value="HYBRID SIGNAL TRANSDUCTION HISTIDINE KINASE J"/>
    <property type="match status" value="1"/>
</dbReference>
<keyword evidence="3" id="KW-0597">Phosphoprotein</keyword>
<accession>A0ABX0W857</accession>
<comment type="caution">
    <text evidence="7">The sequence shown here is derived from an EMBL/GenBank/DDBJ whole genome shotgun (WGS) entry which is preliminary data.</text>
</comment>
<dbReference type="InterPro" id="IPR036097">
    <property type="entry name" value="HisK_dim/P_sf"/>
</dbReference>
<name>A0ABX0W857_9RHOB</name>
<dbReference type="Gene3D" id="1.10.287.130">
    <property type="match status" value="1"/>
</dbReference>
<dbReference type="Proteomes" id="UP001429564">
    <property type="component" value="Unassembled WGS sequence"/>
</dbReference>
<gene>
    <name evidence="7" type="ORF">DL239_12735</name>
</gene>
<sequence length="329" mass="36633">METFTTSAFDHSQYMPHGMCYLWRPDVLWPTAISDMVTAMAYLAFALAVITFVRKRADLHNPAFFVLAGSVIFLACGMSHLLSAVVIWNPLYGYLAVVKVLVAVSSVAAAILIWRLLPVFLAIPSPDVLEAKNRELEREIKFRIKMEKVAKDLNAQLLVARDEAVYANRAKGDFLSTMSHEVRTPMKGVLGTVKLLQQTSLSQEQEDYARILRRSGNTLMTIMNDILDYSKIEAGELALENSKFNVRQLIEDSVSLFDVEDVDGIELIVEVDSALPDELIGDPNRLHQIIINLLNNAFSFAAEASVCLKVDVEPSDGLCCTNRLMGFTV</sequence>
<dbReference type="RefSeq" id="WP_167684466.1">
    <property type="nucleotide sequence ID" value="NZ_QHLQ01000011.1"/>
</dbReference>
<dbReference type="SUPFAM" id="SSF55874">
    <property type="entry name" value="ATPase domain of HSP90 chaperone/DNA topoisomerase II/histidine kinase"/>
    <property type="match status" value="1"/>
</dbReference>
<dbReference type="EMBL" id="QHLQ01000011">
    <property type="protein sequence ID" value="NIZ61839.1"/>
    <property type="molecule type" value="Genomic_DNA"/>
</dbReference>
<evidence type="ECO:0000256" key="5">
    <source>
        <dbReference type="SAM" id="Phobius"/>
    </source>
</evidence>
<evidence type="ECO:0000256" key="4">
    <source>
        <dbReference type="ARBA" id="ARBA00023012"/>
    </source>
</evidence>
<keyword evidence="5" id="KW-0472">Membrane</keyword>
<feature type="transmembrane region" description="Helical" evidence="5">
    <location>
        <begin position="94"/>
        <end position="117"/>
    </location>
</feature>
<dbReference type="CDD" id="cd00082">
    <property type="entry name" value="HisKA"/>
    <property type="match status" value="1"/>
</dbReference>
<feature type="domain" description="Histidine kinase" evidence="6">
    <location>
        <begin position="177"/>
        <end position="329"/>
    </location>
</feature>
<keyword evidence="5" id="KW-1133">Transmembrane helix</keyword>
<keyword evidence="5" id="KW-0812">Transmembrane</keyword>
<dbReference type="SMART" id="SM00388">
    <property type="entry name" value="HisKA"/>
    <property type="match status" value="1"/>
</dbReference>
<protein>
    <recommendedName>
        <fullName evidence="2">histidine kinase</fullName>
        <ecNumber evidence="2">2.7.13.3</ecNumber>
    </recommendedName>
</protein>
<evidence type="ECO:0000313" key="8">
    <source>
        <dbReference type="Proteomes" id="UP001429564"/>
    </source>
</evidence>
<evidence type="ECO:0000256" key="3">
    <source>
        <dbReference type="ARBA" id="ARBA00022553"/>
    </source>
</evidence>
<evidence type="ECO:0000256" key="2">
    <source>
        <dbReference type="ARBA" id="ARBA00012438"/>
    </source>
</evidence>
<dbReference type="InterPro" id="IPR036890">
    <property type="entry name" value="HATPase_C_sf"/>
</dbReference>
<dbReference type="EC" id="2.7.13.3" evidence="2"/>
<reference evidence="7 8" key="1">
    <citation type="submission" date="2018-05" db="EMBL/GenBank/DDBJ databases">
        <authorList>
            <person name="Zhang Y.-J."/>
        </authorList>
    </citation>
    <scope>NUCLEOTIDE SEQUENCE [LARGE SCALE GENOMIC DNA]</scope>
    <source>
        <strain evidence="7 8">CY04</strain>
    </source>
</reference>
<feature type="transmembrane region" description="Helical" evidence="5">
    <location>
        <begin position="64"/>
        <end position="88"/>
    </location>
</feature>
<dbReference type="Pfam" id="PF00512">
    <property type="entry name" value="HisKA"/>
    <property type="match status" value="1"/>
</dbReference>
<comment type="catalytic activity">
    <reaction evidence="1">
        <text>ATP + protein L-histidine = ADP + protein N-phospho-L-histidine.</text>
        <dbReference type="EC" id="2.7.13.3"/>
    </reaction>
</comment>
<evidence type="ECO:0000313" key="7">
    <source>
        <dbReference type="EMBL" id="NIZ61839.1"/>
    </source>
</evidence>
<dbReference type="InterPro" id="IPR058544">
    <property type="entry name" value="ETR1_N"/>
</dbReference>
<dbReference type="SUPFAM" id="SSF47384">
    <property type="entry name" value="Homodimeric domain of signal transducing histidine kinase"/>
    <property type="match status" value="1"/>
</dbReference>
<dbReference type="PANTHER" id="PTHR45339">
    <property type="entry name" value="HYBRID SIGNAL TRANSDUCTION HISTIDINE KINASE J"/>
    <property type="match status" value="1"/>
</dbReference>
<proteinExistence type="predicted"/>
<dbReference type="Gene3D" id="3.30.565.10">
    <property type="entry name" value="Histidine kinase-like ATPase, C-terminal domain"/>
    <property type="match status" value="1"/>
</dbReference>